<name>A0A383BNE0_9ZZZZ</name>
<protein>
    <submittedName>
        <fullName evidence="1">Uncharacterized protein</fullName>
    </submittedName>
</protein>
<evidence type="ECO:0000313" key="1">
    <source>
        <dbReference type="EMBL" id="SVE20865.1"/>
    </source>
</evidence>
<dbReference type="EMBL" id="UINC01201498">
    <property type="protein sequence ID" value="SVE20865.1"/>
    <property type="molecule type" value="Genomic_DNA"/>
</dbReference>
<gene>
    <name evidence="1" type="ORF">METZ01_LOCUS473719</name>
</gene>
<sequence length="44" mass="4692">MVSSHEMFRSLANCPERLANCTAISRALVLGQPIVVSSLANSAF</sequence>
<organism evidence="1">
    <name type="scientific">marine metagenome</name>
    <dbReference type="NCBI Taxonomy" id="408172"/>
    <lineage>
        <taxon>unclassified sequences</taxon>
        <taxon>metagenomes</taxon>
        <taxon>ecological metagenomes</taxon>
    </lineage>
</organism>
<reference evidence="1" key="1">
    <citation type="submission" date="2018-05" db="EMBL/GenBank/DDBJ databases">
        <authorList>
            <person name="Lanie J.A."/>
            <person name="Ng W.-L."/>
            <person name="Kazmierczak K.M."/>
            <person name="Andrzejewski T.M."/>
            <person name="Davidsen T.M."/>
            <person name="Wayne K.J."/>
            <person name="Tettelin H."/>
            <person name="Glass J.I."/>
            <person name="Rusch D."/>
            <person name="Podicherti R."/>
            <person name="Tsui H.-C.T."/>
            <person name="Winkler M.E."/>
        </authorList>
    </citation>
    <scope>NUCLEOTIDE SEQUENCE</scope>
</reference>
<proteinExistence type="predicted"/>
<dbReference type="AlphaFoldDB" id="A0A383BNE0"/>
<accession>A0A383BNE0</accession>